<comment type="caution">
    <text evidence="1">The sequence shown here is derived from an EMBL/GenBank/DDBJ whole genome shotgun (WGS) entry which is preliminary data.</text>
</comment>
<proteinExistence type="predicted"/>
<dbReference type="EMBL" id="PDJK01000002">
    <property type="protein sequence ID" value="PFG48616.1"/>
    <property type="molecule type" value="Genomic_DNA"/>
</dbReference>
<name>A0A2A9FCV3_9PSEU</name>
<protein>
    <submittedName>
        <fullName evidence="1">Uncharacterized protein</fullName>
    </submittedName>
</protein>
<dbReference type="Proteomes" id="UP000243542">
    <property type="component" value="Unassembled WGS sequence"/>
</dbReference>
<evidence type="ECO:0000313" key="1">
    <source>
        <dbReference type="EMBL" id="PFG48616.1"/>
    </source>
</evidence>
<reference evidence="1 2" key="1">
    <citation type="submission" date="2017-10" db="EMBL/GenBank/DDBJ databases">
        <title>Sequencing the genomes of 1000 actinobacteria strains.</title>
        <authorList>
            <person name="Klenk H.-P."/>
        </authorList>
    </citation>
    <scope>NUCLEOTIDE SEQUENCE [LARGE SCALE GENOMIC DNA]</scope>
    <source>
        <strain evidence="1 2">DSM 46092</strain>
    </source>
</reference>
<organism evidence="1 2">
    <name type="scientific">Amycolatopsis sulphurea</name>
    <dbReference type="NCBI Taxonomy" id="76022"/>
    <lineage>
        <taxon>Bacteria</taxon>
        <taxon>Bacillati</taxon>
        <taxon>Actinomycetota</taxon>
        <taxon>Actinomycetes</taxon>
        <taxon>Pseudonocardiales</taxon>
        <taxon>Pseudonocardiaceae</taxon>
        <taxon>Amycolatopsis</taxon>
    </lineage>
</organism>
<accession>A0A2A9FCV3</accession>
<dbReference type="RefSeq" id="WP_098512667.1">
    <property type="nucleotide sequence ID" value="NZ_JBIAKZ010000009.1"/>
</dbReference>
<sequence length="141" mass="15297">MERVTITGGTGFLELNTSGRVALPQSLRIALATGQVRRPLADTLRELLALLVDGHYRLSGPHRMAEADELVPVTAWPDHDAGRVSYYRTAIRAGHRPVAIVLSGTRPLLLDGHHKITAYRAEGVPPSVVLISAAQPEYTES</sequence>
<evidence type="ECO:0000313" key="2">
    <source>
        <dbReference type="Proteomes" id="UP000243542"/>
    </source>
</evidence>
<keyword evidence="2" id="KW-1185">Reference proteome</keyword>
<dbReference type="AlphaFoldDB" id="A0A2A9FCV3"/>
<gene>
    <name evidence="1" type="ORF">ATK36_3716</name>
</gene>